<name>A0ABV1EMM9_9FIRM</name>
<organism evidence="1 2">
    <name type="scientific">Flavonifractor hominis</name>
    <dbReference type="NCBI Taxonomy" id="3133178"/>
    <lineage>
        <taxon>Bacteria</taxon>
        <taxon>Bacillati</taxon>
        <taxon>Bacillota</taxon>
        <taxon>Clostridia</taxon>
        <taxon>Eubacteriales</taxon>
        <taxon>Oscillospiraceae</taxon>
        <taxon>Flavonifractor</taxon>
    </lineage>
</organism>
<keyword evidence="2" id="KW-1185">Reference proteome</keyword>
<dbReference type="RefSeq" id="WP_349139442.1">
    <property type="nucleotide sequence ID" value="NZ_JBBMFT010000002.1"/>
</dbReference>
<dbReference type="PANTHER" id="PTHR11122">
    <property type="entry name" value="APOSPORY-ASSOCIATED PROTEIN C-RELATED"/>
    <property type="match status" value="1"/>
</dbReference>
<dbReference type="PANTHER" id="PTHR11122:SF13">
    <property type="entry name" value="GLUCOSE-6-PHOSPHATE 1-EPIMERASE"/>
    <property type="match status" value="1"/>
</dbReference>
<proteinExistence type="predicted"/>
<reference evidence="1 2" key="1">
    <citation type="submission" date="2024-03" db="EMBL/GenBank/DDBJ databases">
        <title>Human intestinal bacterial collection.</title>
        <authorList>
            <person name="Pauvert C."/>
            <person name="Hitch T.C.A."/>
            <person name="Clavel T."/>
        </authorList>
    </citation>
    <scope>NUCLEOTIDE SEQUENCE [LARGE SCALE GENOMIC DNA]</scope>
    <source>
        <strain evidence="1 2">CLA-AP-H34</strain>
    </source>
</reference>
<dbReference type="InterPro" id="IPR037481">
    <property type="entry name" value="LacX"/>
</dbReference>
<dbReference type="Pfam" id="PF01263">
    <property type="entry name" value="Aldose_epim"/>
    <property type="match status" value="1"/>
</dbReference>
<dbReference type="Proteomes" id="UP001440599">
    <property type="component" value="Unassembled WGS sequence"/>
</dbReference>
<protein>
    <submittedName>
        <fullName evidence="1">Aldose 1-epimerase family protein</fullName>
    </submittedName>
</protein>
<dbReference type="InterPro" id="IPR008183">
    <property type="entry name" value="Aldose_1/G6P_1-epimerase"/>
</dbReference>
<evidence type="ECO:0000313" key="2">
    <source>
        <dbReference type="Proteomes" id="UP001440599"/>
    </source>
</evidence>
<dbReference type="CDD" id="cd09024">
    <property type="entry name" value="Aldose_epim_lacX"/>
    <property type="match status" value="1"/>
</dbReference>
<dbReference type="SUPFAM" id="SSF74650">
    <property type="entry name" value="Galactose mutarotase-like"/>
    <property type="match status" value="1"/>
</dbReference>
<gene>
    <name evidence="1" type="ORF">WMO45_04850</name>
</gene>
<dbReference type="InterPro" id="IPR011013">
    <property type="entry name" value="Gal_mutarotase_sf_dom"/>
</dbReference>
<evidence type="ECO:0000313" key="1">
    <source>
        <dbReference type="EMBL" id="MEQ2455842.1"/>
    </source>
</evidence>
<accession>A0ABV1EMM9</accession>
<dbReference type="Gene3D" id="2.70.98.10">
    <property type="match status" value="1"/>
</dbReference>
<sequence length="292" mass="33148">MELELKRGGCSARIATLGGELVSYRDAEGMEYIWGGDPAYWSGRNPLLFPIVGGLRDGNVLADGQICTMARHGFARRQEFTVTETGPDWARLELRENARTLEQYPFPFRLQVLQKLEEKGFSTAITVCNTGPRTMPFCLGGHTAFRCPLAAGERFEDYAIEFEQREDCPTLVPVEGLLDRTRIRPCLEGTNRLELSYHYFDEMDTLIFTGLRSKWVCLHSGTSGRGVRMHFDDFPVLALWSVPGKRAPYLCIEPWHGLPPVAGEGPQFRDKAYCILLEPGEERTMRYWVETL</sequence>
<dbReference type="InterPro" id="IPR014718">
    <property type="entry name" value="GH-type_carb-bd"/>
</dbReference>
<comment type="caution">
    <text evidence="1">The sequence shown here is derived from an EMBL/GenBank/DDBJ whole genome shotgun (WGS) entry which is preliminary data.</text>
</comment>
<dbReference type="EMBL" id="JBBMFT010000002">
    <property type="protein sequence ID" value="MEQ2455842.1"/>
    <property type="molecule type" value="Genomic_DNA"/>
</dbReference>